<feature type="transmembrane region" description="Helical" evidence="7">
    <location>
        <begin position="61"/>
        <end position="80"/>
    </location>
</feature>
<proteinExistence type="inferred from homology"/>
<sequence>MIVNLLAWVLLGLIAGWIANLIVPEVTGAGIWSNVVVGIIGAIVGGFVFQALGGPGISGPFSFYSILVAIAGAAILLSLAKMLQTRA</sequence>
<evidence type="ECO:0000256" key="6">
    <source>
        <dbReference type="ARBA" id="ARBA00023136"/>
    </source>
</evidence>
<evidence type="ECO:0000256" key="7">
    <source>
        <dbReference type="SAM" id="Phobius"/>
    </source>
</evidence>
<dbReference type="STRING" id="1618345.UT18_C0007G0057"/>
<evidence type="ECO:0000313" key="8">
    <source>
        <dbReference type="EMBL" id="KKQ94801.1"/>
    </source>
</evidence>
<keyword evidence="5 7" id="KW-1133">Transmembrane helix</keyword>
<dbReference type="PANTHER" id="PTHR33884:SF3">
    <property type="entry name" value="UPF0410 PROTEIN YMGE"/>
    <property type="match status" value="1"/>
</dbReference>
<dbReference type="AlphaFoldDB" id="A0A0G0PZF6"/>
<accession>A0A0G0PZF6</accession>
<evidence type="ECO:0000256" key="5">
    <source>
        <dbReference type="ARBA" id="ARBA00022989"/>
    </source>
</evidence>
<keyword evidence="4 7" id="KW-0812">Transmembrane</keyword>
<evidence type="ECO:0000256" key="1">
    <source>
        <dbReference type="ARBA" id="ARBA00004651"/>
    </source>
</evidence>
<dbReference type="InterPro" id="IPR007341">
    <property type="entry name" value="Transgly_assoc"/>
</dbReference>
<dbReference type="Proteomes" id="UP000034207">
    <property type="component" value="Unassembled WGS sequence"/>
</dbReference>
<evidence type="ECO:0000256" key="4">
    <source>
        <dbReference type="ARBA" id="ARBA00022692"/>
    </source>
</evidence>
<comment type="caution">
    <text evidence="8">The sequence shown here is derived from an EMBL/GenBank/DDBJ whole genome shotgun (WGS) entry which is preliminary data.</text>
</comment>
<dbReference type="Pfam" id="PF04226">
    <property type="entry name" value="Transgly_assoc"/>
    <property type="match status" value="1"/>
</dbReference>
<reference evidence="8 9" key="1">
    <citation type="journal article" date="2015" name="Nature">
        <title>rRNA introns, odd ribosomes, and small enigmatic genomes across a large radiation of phyla.</title>
        <authorList>
            <person name="Brown C.T."/>
            <person name="Hug L.A."/>
            <person name="Thomas B.C."/>
            <person name="Sharon I."/>
            <person name="Castelle C.J."/>
            <person name="Singh A."/>
            <person name="Wilkins M.J."/>
            <person name="Williams K.H."/>
            <person name="Banfield J.F."/>
        </authorList>
    </citation>
    <scope>NUCLEOTIDE SEQUENCE [LARGE SCALE GENOMIC DNA]</scope>
</reference>
<keyword evidence="3" id="KW-1003">Cell membrane</keyword>
<organism evidence="8 9">
    <name type="scientific">candidate division CPR2 bacterium GW2011_GWC2_39_10</name>
    <dbReference type="NCBI Taxonomy" id="1618345"/>
    <lineage>
        <taxon>Bacteria</taxon>
        <taxon>Bacteria division CPR2</taxon>
    </lineage>
</organism>
<name>A0A0G0PZF6_UNCC2</name>
<dbReference type="EMBL" id="LBVV01000007">
    <property type="protein sequence ID" value="KKQ94801.1"/>
    <property type="molecule type" value="Genomic_DNA"/>
</dbReference>
<comment type="subcellular location">
    <subcellularLocation>
        <location evidence="1">Cell membrane</location>
        <topology evidence="1">Multi-pass membrane protein</topology>
    </subcellularLocation>
</comment>
<evidence type="ECO:0000313" key="9">
    <source>
        <dbReference type="Proteomes" id="UP000034207"/>
    </source>
</evidence>
<dbReference type="PANTHER" id="PTHR33884">
    <property type="entry name" value="UPF0410 PROTEIN YMGE"/>
    <property type="match status" value="1"/>
</dbReference>
<feature type="transmembrane region" description="Helical" evidence="7">
    <location>
        <begin position="30"/>
        <end position="49"/>
    </location>
</feature>
<gene>
    <name evidence="8" type="ORF">UT18_C0007G0057</name>
</gene>
<dbReference type="GO" id="GO:0005886">
    <property type="term" value="C:plasma membrane"/>
    <property type="evidence" value="ECO:0007669"/>
    <property type="project" value="UniProtKB-SubCell"/>
</dbReference>
<feature type="transmembrane region" description="Helical" evidence="7">
    <location>
        <begin position="6"/>
        <end position="23"/>
    </location>
</feature>
<evidence type="ECO:0000256" key="3">
    <source>
        <dbReference type="ARBA" id="ARBA00022475"/>
    </source>
</evidence>
<evidence type="ECO:0000256" key="2">
    <source>
        <dbReference type="ARBA" id="ARBA00011006"/>
    </source>
</evidence>
<comment type="similarity">
    <text evidence="2">Belongs to the UPF0410 family.</text>
</comment>
<protein>
    <submittedName>
        <fullName evidence="8">Transglycosylase-associated protein</fullName>
    </submittedName>
</protein>
<keyword evidence="6 7" id="KW-0472">Membrane</keyword>